<name>A0AAU9CPJ8_9BACT</name>
<dbReference type="Proteomes" id="UP001348817">
    <property type="component" value="Chromosome"/>
</dbReference>
<evidence type="ECO:0000313" key="2">
    <source>
        <dbReference type="EMBL" id="BDD08852.1"/>
    </source>
</evidence>
<dbReference type="AlphaFoldDB" id="A0AAU9CPJ8"/>
<evidence type="ECO:0000313" key="3">
    <source>
        <dbReference type="Proteomes" id="UP001348817"/>
    </source>
</evidence>
<accession>A0AAU9CPJ8</accession>
<dbReference type="Gene3D" id="3.90.1570.30">
    <property type="match status" value="1"/>
</dbReference>
<dbReference type="InterPro" id="IPR029464">
    <property type="entry name" value="HSDR_N"/>
</dbReference>
<protein>
    <submittedName>
        <fullName evidence="2">Restriction endonuclease subunit R</fullName>
    </submittedName>
</protein>
<dbReference type="GO" id="GO:0004519">
    <property type="term" value="F:endonuclease activity"/>
    <property type="evidence" value="ECO:0007669"/>
    <property type="project" value="UniProtKB-KW"/>
</dbReference>
<keyword evidence="3" id="KW-1185">Reference proteome</keyword>
<evidence type="ECO:0000259" key="1">
    <source>
        <dbReference type="Pfam" id="PF13588"/>
    </source>
</evidence>
<gene>
    <name evidence="2" type="ORF">FUAX_12840</name>
</gene>
<feature type="domain" description="Type I restriction enzyme R protein N-terminal" evidence="1">
    <location>
        <begin position="35"/>
        <end position="142"/>
    </location>
</feature>
<organism evidence="2 3">
    <name type="scientific">Fulvitalea axinellae</name>
    <dbReference type="NCBI Taxonomy" id="1182444"/>
    <lineage>
        <taxon>Bacteria</taxon>
        <taxon>Pseudomonadati</taxon>
        <taxon>Bacteroidota</taxon>
        <taxon>Cytophagia</taxon>
        <taxon>Cytophagales</taxon>
        <taxon>Persicobacteraceae</taxon>
        <taxon>Fulvitalea</taxon>
    </lineage>
</organism>
<keyword evidence="2" id="KW-0540">Nuclease</keyword>
<keyword evidence="2" id="KW-0378">Hydrolase</keyword>
<reference evidence="2 3" key="1">
    <citation type="submission" date="2021-12" db="EMBL/GenBank/DDBJ databases">
        <title>Genome sequencing of bacteria with rrn-lacking chromosome and rrn-plasmid.</title>
        <authorList>
            <person name="Anda M."/>
            <person name="Iwasaki W."/>
        </authorList>
    </citation>
    <scope>NUCLEOTIDE SEQUENCE [LARGE SCALE GENOMIC DNA]</scope>
    <source>
        <strain evidence="2 3">DSM 100852</strain>
    </source>
</reference>
<dbReference type="Pfam" id="PF13588">
    <property type="entry name" value="HSDR_N_2"/>
    <property type="match status" value="1"/>
</dbReference>
<dbReference type="KEGG" id="fax:FUAX_12840"/>
<keyword evidence="2" id="KW-0255">Endonuclease</keyword>
<dbReference type="EMBL" id="AP025314">
    <property type="protein sequence ID" value="BDD08852.1"/>
    <property type="molecule type" value="Genomic_DNA"/>
</dbReference>
<dbReference type="RefSeq" id="WP_338394084.1">
    <property type="nucleotide sequence ID" value="NZ_AP025314.1"/>
</dbReference>
<proteinExistence type="predicted"/>
<sequence>MEKLNLPEFDFKLRKAGNNVEIFDALRKKFLVLTPEEWVRQHFVRTLTEHCGYPKALIKTEGGMKVNRLAKRTDILVYSRQGEPHLLVECKAPHVKIDESVFAQASRYNSVLGAPYVVLTNGLRHLSFSVSEEGYNPMEQIPSFP</sequence>